<name>A0A699Q685_TANCI</name>
<organism evidence="2">
    <name type="scientific">Tanacetum cinerariifolium</name>
    <name type="common">Dalmatian daisy</name>
    <name type="synonym">Chrysanthemum cinerariifolium</name>
    <dbReference type="NCBI Taxonomy" id="118510"/>
    <lineage>
        <taxon>Eukaryota</taxon>
        <taxon>Viridiplantae</taxon>
        <taxon>Streptophyta</taxon>
        <taxon>Embryophyta</taxon>
        <taxon>Tracheophyta</taxon>
        <taxon>Spermatophyta</taxon>
        <taxon>Magnoliopsida</taxon>
        <taxon>eudicotyledons</taxon>
        <taxon>Gunneridae</taxon>
        <taxon>Pentapetalae</taxon>
        <taxon>asterids</taxon>
        <taxon>campanulids</taxon>
        <taxon>Asterales</taxon>
        <taxon>Asteraceae</taxon>
        <taxon>Asteroideae</taxon>
        <taxon>Anthemideae</taxon>
        <taxon>Anthemidinae</taxon>
        <taxon>Tanacetum</taxon>
    </lineage>
</organism>
<feature type="non-terminal residue" evidence="2">
    <location>
        <position position="157"/>
    </location>
</feature>
<feature type="region of interest" description="Disordered" evidence="1">
    <location>
        <begin position="87"/>
        <end position="124"/>
    </location>
</feature>
<proteinExistence type="predicted"/>
<comment type="caution">
    <text evidence="2">The sequence shown here is derived from an EMBL/GenBank/DDBJ whole genome shotgun (WGS) entry which is preliminary data.</text>
</comment>
<dbReference type="AlphaFoldDB" id="A0A699Q685"/>
<feature type="compositionally biased region" description="Acidic residues" evidence="1">
    <location>
        <begin position="1"/>
        <end position="18"/>
    </location>
</feature>
<feature type="non-terminal residue" evidence="2">
    <location>
        <position position="1"/>
    </location>
</feature>
<dbReference type="EMBL" id="BKCJ010967789">
    <property type="protein sequence ID" value="GFC56051.1"/>
    <property type="molecule type" value="Genomic_DNA"/>
</dbReference>
<gene>
    <name evidence="2" type="ORF">Tci_828021</name>
</gene>
<evidence type="ECO:0000313" key="2">
    <source>
        <dbReference type="EMBL" id="GFC56051.1"/>
    </source>
</evidence>
<evidence type="ECO:0000256" key="1">
    <source>
        <dbReference type="SAM" id="MobiDB-lite"/>
    </source>
</evidence>
<feature type="compositionally biased region" description="Basic and acidic residues" evidence="1">
    <location>
        <begin position="91"/>
        <end position="109"/>
    </location>
</feature>
<accession>A0A699Q685</accession>
<sequence length="157" mass="17496">DNDDDESSNDDDDDDDVEKEEKDKEEEEHLALADPSDVSTDDLETMTTVNQGMSVEEIERVVAQRVANAIEAIAIYVKKTNIALKSMSQTERQKEKVADDASNKRKWEGNHNGSSNQQNKGHKVPKAVTAWPINKKAYAGSLPLCNQCKFHHNGPCI</sequence>
<feature type="region of interest" description="Disordered" evidence="1">
    <location>
        <begin position="1"/>
        <end position="41"/>
    </location>
</feature>
<protein>
    <recommendedName>
        <fullName evidence="3">Reverse transcriptase domain-containing protein</fullName>
    </recommendedName>
</protein>
<evidence type="ECO:0008006" key="3">
    <source>
        <dbReference type="Google" id="ProtNLM"/>
    </source>
</evidence>
<reference evidence="2" key="1">
    <citation type="journal article" date="2019" name="Sci. Rep.">
        <title>Draft genome of Tanacetum cinerariifolium, the natural source of mosquito coil.</title>
        <authorList>
            <person name="Yamashiro T."/>
            <person name="Shiraishi A."/>
            <person name="Satake H."/>
            <person name="Nakayama K."/>
        </authorList>
    </citation>
    <scope>NUCLEOTIDE SEQUENCE</scope>
</reference>
<feature type="compositionally biased region" description="Basic and acidic residues" evidence="1">
    <location>
        <begin position="19"/>
        <end position="31"/>
    </location>
</feature>